<accession>A0A933LRA3</accession>
<name>A0A933LRA3_UNCTE</name>
<sequence>MMPKQLQSKLIYKEIVIQKQSLEELLEDNKDYIEWLEENRGKRARQAFIRRLKKELELIPETGAKIKMPLIEVEINGMGRSSTRNHGS</sequence>
<dbReference type="Proteomes" id="UP000772181">
    <property type="component" value="Unassembled WGS sequence"/>
</dbReference>
<evidence type="ECO:0000313" key="2">
    <source>
        <dbReference type="Proteomes" id="UP000772181"/>
    </source>
</evidence>
<organism evidence="1 2">
    <name type="scientific">Tectimicrobiota bacterium</name>
    <dbReference type="NCBI Taxonomy" id="2528274"/>
    <lineage>
        <taxon>Bacteria</taxon>
        <taxon>Pseudomonadati</taxon>
        <taxon>Nitrospinota/Tectimicrobiota group</taxon>
        <taxon>Candidatus Tectimicrobiota</taxon>
    </lineage>
</organism>
<evidence type="ECO:0000313" key="1">
    <source>
        <dbReference type="EMBL" id="MBI4596549.1"/>
    </source>
</evidence>
<reference evidence="1" key="1">
    <citation type="submission" date="2020-07" db="EMBL/GenBank/DDBJ databases">
        <title>Huge and variable diversity of episymbiotic CPR bacteria and DPANN archaea in groundwater ecosystems.</title>
        <authorList>
            <person name="He C.Y."/>
            <person name="Keren R."/>
            <person name="Whittaker M."/>
            <person name="Farag I.F."/>
            <person name="Doudna J."/>
            <person name="Cate J.H.D."/>
            <person name="Banfield J.F."/>
        </authorList>
    </citation>
    <scope>NUCLEOTIDE SEQUENCE</scope>
    <source>
        <strain evidence="1">NC_groundwater_1482_Ag_S-0.65um_47_24</strain>
    </source>
</reference>
<protein>
    <submittedName>
        <fullName evidence="1">Uncharacterized protein</fullName>
    </submittedName>
</protein>
<comment type="caution">
    <text evidence="1">The sequence shown here is derived from an EMBL/GenBank/DDBJ whole genome shotgun (WGS) entry which is preliminary data.</text>
</comment>
<proteinExistence type="predicted"/>
<dbReference type="EMBL" id="JACQWF010000405">
    <property type="protein sequence ID" value="MBI4596549.1"/>
    <property type="molecule type" value="Genomic_DNA"/>
</dbReference>
<dbReference type="AlphaFoldDB" id="A0A933LRA3"/>
<gene>
    <name evidence="1" type="ORF">HY730_09290</name>
</gene>